<dbReference type="RefSeq" id="WP_215623499.1">
    <property type="nucleotide sequence ID" value="NZ_CP076134.1"/>
</dbReference>
<gene>
    <name evidence="2" type="ORF">KMZ29_09755</name>
</gene>
<accession>A0A975RNX9</accession>
<proteinExistence type="predicted"/>
<name>A0A975RNX9_9BRAD</name>
<dbReference type="Pfam" id="PF01451">
    <property type="entry name" value="LMWPc"/>
    <property type="match status" value="1"/>
</dbReference>
<dbReference type="SUPFAM" id="SSF52788">
    <property type="entry name" value="Phosphotyrosine protein phosphatases I"/>
    <property type="match status" value="1"/>
</dbReference>
<dbReference type="InterPro" id="IPR023485">
    <property type="entry name" value="Ptyr_pPase"/>
</dbReference>
<feature type="domain" description="Phosphotyrosine protein phosphatase I" evidence="1">
    <location>
        <begin position="4"/>
        <end position="143"/>
    </location>
</feature>
<evidence type="ECO:0000313" key="2">
    <source>
        <dbReference type="EMBL" id="QWG14910.1"/>
    </source>
</evidence>
<dbReference type="EMBL" id="CP076134">
    <property type="protein sequence ID" value="QWG14910.1"/>
    <property type="molecule type" value="Genomic_DNA"/>
</dbReference>
<dbReference type="Gene3D" id="3.40.50.2300">
    <property type="match status" value="1"/>
</dbReference>
<dbReference type="AlphaFoldDB" id="A0A975RNX9"/>
<dbReference type="Proteomes" id="UP000680839">
    <property type="component" value="Chromosome"/>
</dbReference>
<reference evidence="2" key="1">
    <citation type="submission" date="2021-06" db="EMBL/GenBank/DDBJ databases">
        <title>Bradyrhizobium sp. S2-20-1 Genome sequencing.</title>
        <authorList>
            <person name="Jin L."/>
        </authorList>
    </citation>
    <scope>NUCLEOTIDE SEQUENCE</scope>
    <source>
        <strain evidence="2">S2-20-1</strain>
    </source>
</reference>
<protein>
    <submittedName>
        <fullName evidence="2">Low molecular weight phosphatase family protein</fullName>
    </submittedName>
</protein>
<evidence type="ECO:0000313" key="3">
    <source>
        <dbReference type="Proteomes" id="UP000680839"/>
    </source>
</evidence>
<dbReference type="InterPro" id="IPR036196">
    <property type="entry name" value="Ptyr_pPase_sf"/>
</dbReference>
<sequence length="144" mass="16361">MQIKRVLFLCSGNYYRSRFAEELFNYRARVANLNWMASSRALALERGAGNVGPISPFAIEALKARNIVPTDPARLPVSCRITDLEEADLVVAMKEAEHRPIIKAKFSTWADRVTYWHVHDIDVANPKDALKLTEIHVSKLIEKL</sequence>
<organism evidence="2 3">
    <name type="scientific">Bradyrhizobium sediminis</name>
    <dbReference type="NCBI Taxonomy" id="2840469"/>
    <lineage>
        <taxon>Bacteria</taxon>
        <taxon>Pseudomonadati</taxon>
        <taxon>Pseudomonadota</taxon>
        <taxon>Alphaproteobacteria</taxon>
        <taxon>Hyphomicrobiales</taxon>
        <taxon>Nitrobacteraceae</taxon>
        <taxon>Bradyrhizobium</taxon>
    </lineage>
</organism>
<evidence type="ECO:0000259" key="1">
    <source>
        <dbReference type="SMART" id="SM00226"/>
    </source>
</evidence>
<dbReference type="SMART" id="SM00226">
    <property type="entry name" value="LMWPc"/>
    <property type="match status" value="1"/>
</dbReference>